<dbReference type="OrthoDB" id="4119964at2"/>
<accession>A0A1R4B7X8</accession>
<dbReference type="AlphaFoldDB" id="A0A1R4B7X8"/>
<evidence type="ECO:0008006" key="3">
    <source>
        <dbReference type="Google" id="ProtNLM"/>
    </source>
</evidence>
<sequence length="286" mass="33694">MIKLYKYMSEKAALSFIKQPLLRISPSHQLNDPFEFLPSASSQMSLKKRFKHNIKEFMDLHGVLCLSEIPDNLLMWSHYADNHKGAVVEFFVDENDPFNLFYINYVAKSSDAKFDKVSYKKDRAYLGCSLTDDLQKIREHYTFTKSEDWDYEKEHRFIFPFTSISHELNTGEEMARFDSGLVNDRLTRKWLNADRSFFVQIDPSKIGRIILGLNANMDKYLDEMKKRQPSDFHREFWNFDGNLMNVESAELHPDRFELIFNRLEKNLYGCTNIASFSKTLSSQLKP</sequence>
<dbReference type="EMBL" id="FUFT01000008">
    <property type="protein sequence ID" value="SJL84996.1"/>
    <property type="molecule type" value="Genomic_DNA"/>
</dbReference>
<keyword evidence="2" id="KW-1185">Reference proteome</keyword>
<dbReference type="Proteomes" id="UP000189475">
    <property type="component" value="Unassembled WGS sequence"/>
</dbReference>
<dbReference type="InterPro" id="IPR021352">
    <property type="entry name" value="DUF2971"/>
</dbReference>
<dbReference type="Pfam" id="PF11185">
    <property type="entry name" value="DUF2971"/>
    <property type="match status" value="1"/>
</dbReference>
<gene>
    <name evidence="1" type="ORF">VPAL9027_03009</name>
</gene>
<evidence type="ECO:0000313" key="1">
    <source>
        <dbReference type="EMBL" id="SJL84996.1"/>
    </source>
</evidence>
<protein>
    <recommendedName>
        <fullName evidence="3">DUF2971 domain-containing protein</fullName>
    </recommendedName>
</protein>
<proteinExistence type="predicted"/>
<dbReference type="RefSeq" id="WP_077315390.1">
    <property type="nucleotide sequence ID" value="NZ_AP024887.1"/>
</dbReference>
<evidence type="ECO:0000313" key="2">
    <source>
        <dbReference type="Proteomes" id="UP000189475"/>
    </source>
</evidence>
<reference evidence="1 2" key="1">
    <citation type="submission" date="2017-02" db="EMBL/GenBank/DDBJ databases">
        <authorList>
            <person name="Peterson S.W."/>
        </authorList>
    </citation>
    <scope>NUCLEOTIDE SEQUENCE [LARGE SCALE GENOMIC DNA]</scope>
    <source>
        <strain evidence="1 2">CECT 9027</strain>
    </source>
</reference>
<organism evidence="1 2">
    <name type="scientific">Vibrio palustris</name>
    <dbReference type="NCBI Taxonomy" id="1918946"/>
    <lineage>
        <taxon>Bacteria</taxon>
        <taxon>Pseudomonadati</taxon>
        <taxon>Pseudomonadota</taxon>
        <taxon>Gammaproteobacteria</taxon>
        <taxon>Vibrionales</taxon>
        <taxon>Vibrionaceae</taxon>
        <taxon>Vibrio</taxon>
    </lineage>
</organism>
<name>A0A1R4B7X8_9VIBR</name>